<reference evidence="7" key="1">
    <citation type="journal article" date="2019" name="Int. J. Syst. Evol. Microbiol.">
        <title>The Global Catalogue of Microorganisms (GCM) 10K type strain sequencing project: providing services to taxonomists for standard genome sequencing and annotation.</title>
        <authorList>
            <consortium name="The Broad Institute Genomics Platform"/>
            <consortium name="The Broad Institute Genome Sequencing Center for Infectious Disease"/>
            <person name="Wu L."/>
            <person name="Ma J."/>
        </authorList>
    </citation>
    <scope>NUCLEOTIDE SEQUENCE [LARGE SCALE GENOMIC DNA]</scope>
    <source>
        <strain evidence="7">CGMCC 4.7349</strain>
    </source>
</reference>
<evidence type="ECO:0000313" key="6">
    <source>
        <dbReference type="EMBL" id="GGO40201.1"/>
    </source>
</evidence>
<feature type="region of interest" description="Disordered" evidence="4">
    <location>
        <begin position="264"/>
        <end position="309"/>
    </location>
</feature>
<dbReference type="SMART" id="SM00382">
    <property type="entry name" value="AAA"/>
    <property type="match status" value="1"/>
</dbReference>
<evidence type="ECO:0000259" key="5">
    <source>
        <dbReference type="PROSITE" id="PS50893"/>
    </source>
</evidence>
<dbReference type="RefSeq" id="WP_229696813.1">
    <property type="nucleotide sequence ID" value="NZ_BMNG01000004.1"/>
</dbReference>
<feature type="domain" description="ABC transporter" evidence="5">
    <location>
        <begin position="20"/>
        <end position="257"/>
    </location>
</feature>
<dbReference type="SUPFAM" id="SSF52540">
    <property type="entry name" value="P-loop containing nucleoside triphosphate hydrolases"/>
    <property type="match status" value="1"/>
</dbReference>
<dbReference type="PROSITE" id="PS50893">
    <property type="entry name" value="ABC_TRANSPORTER_2"/>
    <property type="match status" value="1"/>
</dbReference>
<evidence type="ECO:0000256" key="4">
    <source>
        <dbReference type="SAM" id="MobiDB-lite"/>
    </source>
</evidence>
<keyword evidence="3 6" id="KW-0067">ATP-binding</keyword>
<dbReference type="InterPro" id="IPR003593">
    <property type="entry name" value="AAA+_ATPase"/>
</dbReference>
<dbReference type="Gene3D" id="3.40.50.300">
    <property type="entry name" value="P-loop containing nucleotide triphosphate hydrolases"/>
    <property type="match status" value="1"/>
</dbReference>
<accession>A0ABQ2LM76</accession>
<feature type="compositionally biased region" description="Low complexity" evidence="4">
    <location>
        <begin position="264"/>
        <end position="281"/>
    </location>
</feature>
<evidence type="ECO:0000256" key="2">
    <source>
        <dbReference type="ARBA" id="ARBA00022741"/>
    </source>
</evidence>
<keyword evidence="7" id="KW-1185">Reference proteome</keyword>
<keyword evidence="2" id="KW-0547">Nucleotide-binding</keyword>
<dbReference type="CDD" id="cd03255">
    <property type="entry name" value="ABC_MJ0796_LolCDE_FtsE"/>
    <property type="match status" value="1"/>
</dbReference>
<dbReference type="Proteomes" id="UP000656881">
    <property type="component" value="Unassembled WGS sequence"/>
</dbReference>
<evidence type="ECO:0000256" key="1">
    <source>
        <dbReference type="ARBA" id="ARBA00022448"/>
    </source>
</evidence>
<keyword evidence="1" id="KW-0813">Transport</keyword>
<dbReference type="InterPro" id="IPR015854">
    <property type="entry name" value="ABC_transpr_LolD-like"/>
</dbReference>
<sequence length="309" mass="32379">MSTPASTPNTEHAEPPGVAARARGLTKAYGSGETAVIALDSVDVDIARQRFTAVMGPSGSGKSTLMHTLAGLDSVSAGQVWLGGTEITGLKDRELTRLRRDRVGFMFQSFNLIPTLNARENITLPMDIAGQRPDAEWLEHVIDTLGLRDRLSHRPAQLSGGQQQRVACARALASRPELIFADEPTGNLDSRAGLEVLGFLREAVDTLGQTVVMVTHDPGAAAHSDLVLFLADGRIVDEMPRPTAEGVLERMKRFDVLHGVASNAADGVAPDPADGVAPDAGDGPGASGAPPGPAPTLTKPAPDDPSPQD</sequence>
<name>A0ABQ2LM76_9ACTN</name>
<protein>
    <submittedName>
        <fullName evidence="6">ABC transporter ATP-binding protein</fullName>
    </submittedName>
</protein>
<comment type="caution">
    <text evidence="6">The sequence shown here is derived from an EMBL/GenBank/DDBJ whole genome shotgun (WGS) entry which is preliminary data.</text>
</comment>
<organism evidence="6 7">
    <name type="scientific">Streptomyces lasiicapitis</name>
    <dbReference type="NCBI Taxonomy" id="1923961"/>
    <lineage>
        <taxon>Bacteria</taxon>
        <taxon>Bacillati</taxon>
        <taxon>Actinomycetota</taxon>
        <taxon>Actinomycetes</taxon>
        <taxon>Kitasatosporales</taxon>
        <taxon>Streptomycetaceae</taxon>
        <taxon>Streptomyces</taxon>
    </lineage>
</organism>
<evidence type="ECO:0000256" key="3">
    <source>
        <dbReference type="ARBA" id="ARBA00022840"/>
    </source>
</evidence>
<dbReference type="InterPro" id="IPR003439">
    <property type="entry name" value="ABC_transporter-like_ATP-bd"/>
</dbReference>
<dbReference type="EMBL" id="BMNG01000004">
    <property type="protein sequence ID" value="GGO40201.1"/>
    <property type="molecule type" value="Genomic_DNA"/>
</dbReference>
<dbReference type="GO" id="GO:0005524">
    <property type="term" value="F:ATP binding"/>
    <property type="evidence" value="ECO:0007669"/>
    <property type="project" value="UniProtKB-KW"/>
</dbReference>
<evidence type="ECO:0000313" key="7">
    <source>
        <dbReference type="Proteomes" id="UP000656881"/>
    </source>
</evidence>
<proteinExistence type="predicted"/>
<dbReference type="InterPro" id="IPR027417">
    <property type="entry name" value="P-loop_NTPase"/>
</dbReference>
<dbReference type="PANTHER" id="PTHR24220:SF685">
    <property type="entry name" value="ABC TRANSPORTER RELATED"/>
    <property type="match status" value="1"/>
</dbReference>
<dbReference type="Pfam" id="PF00005">
    <property type="entry name" value="ABC_tran"/>
    <property type="match status" value="1"/>
</dbReference>
<dbReference type="InterPro" id="IPR017911">
    <property type="entry name" value="MacB-like_ATP-bd"/>
</dbReference>
<dbReference type="PANTHER" id="PTHR24220">
    <property type="entry name" value="IMPORT ATP-BINDING PROTEIN"/>
    <property type="match status" value="1"/>
</dbReference>
<gene>
    <name evidence="6" type="ORF">GCM10012286_17940</name>
</gene>